<evidence type="ECO:0000313" key="2">
    <source>
        <dbReference type="EMBL" id="KAL1373858.1"/>
    </source>
</evidence>
<dbReference type="Proteomes" id="UP001562425">
    <property type="component" value="Unassembled WGS sequence"/>
</dbReference>
<feature type="non-terminal residue" evidence="2">
    <location>
        <position position="64"/>
    </location>
</feature>
<accession>A0ABD1CBY4</accession>
<evidence type="ECO:0000256" key="1">
    <source>
        <dbReference type="SAM" id="MobiDB-lite"/>
    </source>
</evidence>
<evidence type="ECO:0000313" key="3">
    <source>
        <dbReference type="Proteomes" id="UP001562425"/>
    </source>
</evidence>
<organism evidence="2 3">
    <name type="scientific">Culex pipiens pipiens</name>
    <name type="common">Northern house mosquito</name>
    <dbReference type="NCBI Taxonomy" id="38569"/>
    <lineage>
        <taxon>Eukaryota</taxon>
        <taxon>Metazoa</taxon>
        <taxon>Ecdysozoa</taxon>
        <taxon>Arthropoda</taxon>
        <taxon>Hexapoda</taxon>
        <taxon>Insecta</taxon>
        <taxon>Pterygota</taxon>
        <taxon>Neoptera</taxon>
        <taxon>Endopterygota</taxon>
        <taxon>Diptera</taxon>
        <taxon>Nematocera</taxon>
        <taxon>Culicoidea</taxon>
        <taxon>Culicidae</taxon>
        <taxon>Culicinae</taxon>
        <taxon>Culicini</taxon>
        <taxon>Culex</taxon>
        <taxon>Culex</taxon>
    </lineage>
</organism>
<protein>
    <submittedName>
        <fullName evidence="2">Uncharacterized protein</fullName>
    </submittedName>
</protein>
<dbReference type="AlphaFoldDB" id="A0ABD1CBY4"/>
<dbReference type="EMBL" id="JBEHCU010013915">
    <property type="protein sequence ID" value="KAL1373858.1"/>
    <property type="molecule type" value="Genomic_DNA"/>
</dbReference>
<comment type="caution">
    <text evidence="2">The sequence shown here is derived from an EMBL/GenBank/DDBJ whole genome shotgun (WGS) entry which is preliminary data.</text>
</comment>
<reference evidence="2 3" key="1">
    <citation type="submission" date="2024-05" db="EMBL/GenBank/DDBJ databases">
        <title>Culex pipiens pipiens assembly and annotation.</title>
        <authorList>
            <person name="Alout H."/>
            <person name="Durand T."/>
        </authorList>
    </citation>
    <scope>NUCLEOTIDE SEQUENCE [LARGE SCALE GENOMIC DNA]</scope>
    <source>
        <strain evidence="2">HA-2024</strain>
        <tissue evidence="2">Whole body</tissue>
    </source>
</reference>
<gene>
    <name evidence="2" type="ORF">pipiens_020084</name>
</gene>
<proteinExistence type="predicted"/>
<sequence>SQPRWRLQPVPRNEHHFAVRSTVLPILQNSSHPPATPATAEGKRSQGGGGLHPAADIPRPGTAS</sequence>
<keyword evidence="3" id="KW-1185">Reference proteome</keyword>
<feature type="region of interest" description="Disordered" evidence="1">
    <location>
        <begin position="25"/>
        <end position="64"/>
    </location>
</feature>
<feature type="non-terminal residue" evidence="2">
    <location>
        <position position="1"/>
    </location>
</feature>
<name>A0ABD1CBY4_CULPP</name>